<feature type="transmembrane region" description="Helical" evidence="7">
    <location>
        <begin position="70"/>
        <end position="88"/>
    </location>
</feature>
<dbReference type="EMBL" id="MEYQ01000043">
    <property type="protein sequence ID" value="OGD38480.1"/>
    <property type="molecule type" value="Genomic_DNA"/>
</dbReference>
<proteinExistence type="inferred from homology"/>
<organism evidence="9 10">
    <name type="scientific">Candidatus Azambacteria bacterium RIFCSPLOWO2_01_FULL_37_9</name>
    <dbReference type="NCBI Taxonomy" id="1797297"/>
    <lineage>
        <taxon>Bacteria</taxon>
        <taxon>Candidatus Azamiibacteriota</taxon>
    </lineage>
</organism>
<gene>
    <name evidence="9" type="ORF">A2907_02835</name>
</gene>
<comment type="similarity">
    <text evidence="2">Belongs to the MgtC/SapB family.</text>
</comment>
<evidence type="ECO:0000256" key="3">
    <source>
        <dbReference type="ARBA" id="ARBA00022475"/>
    </source>
</evidence>
<dbReference type="PRINTS" id="PR01837">
    <property type="entry name" value="MGTCSAPBPROT"/>
</dbReference>
<dbReference type="InterPro" id="IPR049177">
    <property type="entry name" value="MgtC_SapB_SrpB_YhiD_N"/>
</dbReference>
<evidence type="ECO:0000259" key="8">
    <source>
        <dbReference type="Pfam" id="PF02308"/>
    </source>
</evidence>
<dbReference type="PANTHER" id="PTHR33778">
    <property type="entry name" value="PROTEIN MGTC"/>
    <property type="match status" value="1"/>
</dbReference>
<evidence type="ECO:0000313" key="9">
    <source>
        <dbReference type="EMBL" id="OGD38480.1"/>
    </source>
</evidence>
<accession>A0A1F5C6I0</accession>
<keyword evidence="6 7" id="KW-0472">Membrane</keyword>
<feature type="transmembrane region" description="Helical" evidence="7">
    <location>
        <begin position="95"/>
        <end position="112"/>
    </location>
</feature>
<evidence type="ECO:0000256" key="4">
    <source>
        <dbReference type="ARBA" id="ARBA00022692"/>
    </source>
</evidence>
<name>A0A1F5C6I0_9BACT</name>
<evidence type="ECO:0000256" key="1">
    <source>
        <dbReference type="ARBA" id="ARBA00004651"/>
    </source>
</evidence>
<dbReference type="Proteomes" id="UP000177947">
    <property type="component" value="Unassembled WGS sequence"/>
</dbReference>
<feature type="domain" description="MgtC/SapB/SrpB/YhiD N-terminal" evidence="8">
    <location>
        <begin position="12"/>
        <end position="138"/>
    </location>
</feature>
<keyword evidence="4 7" id="KW-0812">Transmembrane</keyword>
<feature type="transmembrane region" description="Helical" evidence="7">
    <location>
        <begin position="6"/>
        <end position="24"/>
    </location>
</feature>
<feature type="transmembrane region" description="Helical" evidence="7">
    <location>
        <begin position="118"/>
        <end position="139"/>
    </location>
</feature>
<evidence type="ECO:0000256" key="6">
    <source>
        <dbReference type="ARBA" id="ARBA00023136"/>
    </source>
</evidence>
<evidence type="ECO:0000256" key="2">
    <source>
        <dbReference type="ARBA" id="ARBA00009298"/>
    </source>
</evidence>
<keyword evidence="5 7" id="KW-1133">Transmembrane helix</keyword>
<keyword evidence="3" id="KW-1003">Cell membrane</keyword>
<feature type="transmembrane region" description="Helical" evidence="7">
    <location>
        <begin position="33"/>
        <end position="50"/>
    </location>
</feature>
<sequence>MDPLQLDIIFRLIISAVLGAILGFEREYVGKSAGLRTYMLVSLGSALFTILSEDGLRSYIGISSFDPSRIISQIVVGVGFIGAGLIIFQPGENKIRGLTTAAGLWTVAAIGVSVGLKYYLVSIFTTFFILIVLSGSRYFNLETRIHRLSDRRNKNVDSNSQ</sequence>
<comment type="subcellular location">
    <subcellularLocation>
        <location evidence="1">Cell membrane</location>
        <topology evidence="1">Multi-pass membrane protein</topology>
    </subcellularLocation>
</comment>
<reference evidence="9 10" key="1">
    <citation type="journal article" date="2016" name="Nat. Commun.">
        <title>Thousands of microbial genomes shed light on interconnected biogeochemical processes in an aquifer system.</title>
        <authorList>
            <person name="Anantharaman K."/>
            <person name="Brown C.T."/>
            <person name="Hug L.A."/>
            <person name="Sharon I."/>
            <person name="Castelle C.J."/>
            <person name="Probst A.J."/>
            <person name="Thomas B.C."/>
            <person name="Singh A."/>
            <person name="Wilkins M.J."/>
            <person name="Karaoz U."/>
            <person name="Brodie E.L."/>
            <person name="Williams K.H."/>
            <person name="Hubbard S.S."/>
            <person name="Banfield J.F."/>
        </authorList>
    </citation>
    <scope>NUCLEOTIDE SEQUENCE [LARGE SCALE GENOMIC DNA]</scope>
</reference>
<evidence type="ECO:0000313" key="10">
    <source>
        <dbReference type="Proteomes" id="UP000177947"/>
    </source>
</evidence>
<evidence type="ECO:0000256" key="7">
    <source>
        <dbReference type="SAM" id="Phobius"/>
    </source>
</evidence>
<dbReference type="PANTHER" id="PTHR33778:SF1">
    <property type="entry name" value="MAGNESIUM TRANSPORTER YHID-RELATED"/>
    <property type="match status" value="1"/>
</dbReference>
<dbReference type="InterPro" id="IPR003416">
    <property type="entry name" value="MgtC/SapB/SrpB/YhiD_fam"/>
</dbReference>
<evidence type="ECO:0000256" key="5">
    <source>
        <dbReference type="ARBA" id="ARBA00022989"/>
    </source>
</evidence>
<dbReference type="GO" id="GO:0005886">
    <property type="term" value="C:plasma membrane"/>
    <property type="evidence" value="ECO:0007669"/>
    <property type="project" value="UniProtKB-SubCell"/>
</dbReference>
<comment type="caution">
    <text evidence="9">The sequence shown here is derived from an EMBL/GenBank/DDBJ whole genome shotgun (WGS) entry which is preliminary data.</text>
</comment>
<dbReference type="AlphaFoldDB" id="A0A1F5C6I0"/>
<protein>
    <recommendedName>
        <fullName evidence="8">MgtC/SapB/SrpB/YhiD N-terminal domain-containing protein</fullName>
    </recommendedName>
</protein>
<dbReference type="Pfam" id="PF02308">
    <property type="entry name" value="MgtC"/>
    <property type="match status" value="1"/>
</dbReference>